<accession>A0AAW1QT77</accession>
<gene>
    <name evidence="2" type="ORF">WJX72_012477</name>
</gene>
<feature type="region of interest" description="Disordered" evidence="1">
    <location>
        <begin position="133"/>
        <end position="179"/>
    </location>
</feature>
<evidence type="ECO:0000313" key="2">
    <source>
        <dbReference type="EMBL" id="KAK9824699.1"/>
    </source>
</evidence>
<feature type="compositionally biased region" description="Basic and acidic residues" evidence="1">
    <location>
        <begin position="9"/>
        <end position="20"/>
    </location>
</feature>
<comment type="caution">
    <text evidence="2">The sequence shown here is derived from an EMBL/GenBank/DDBJ whole genome shotgun (WGS) entry which is preliminary data.</text>
</comment>
<protein>
    <submittedName>
        <fullName evidence="2">Uncharacterized protein</fullName>
    </submittedName>
</protein>
<dbReference type="Proteomes" id="UP001489004">
    <property type="component" value="Unassembled WGS sequence"/>
</dbReference>
<dbReference type="EMBL" id="JALJOR010000002">
    <property type="protein sequence ID" value="KAK9824699.1"/>
    <property type="molecule type" value="Genomic_DNA"/>
</dbReference>
<evidence type="ECO:0000256" key="1">
    <source>
        <dbReference type="SAM" id="MobiDB-lite"/>
    </source>
</evidence>
<keyword evidence="3" id="KW-1185">Reference proteome</keyword>
<dbReference type="AlphaFoldDB" id="A0AAW1QT77"/>
<reference evidence="2 3" key="1">
    <citation type="journal article" date="2024" name="Nat. Commun.">
        <title>Phylogenomics reveals the evolutionary origins of lichenization in chlorophyte algae.</title>
        <authorList>
            <person name="Puginier C."/>
            <person name="Libourel C."/>
            <person name="Otte J."/>
            <person name="Skaloud P."/>
            <person name="Haon M."/>
            <person name="Grisel S."/>
            <person name="Petersen M."/>
            <person name="Berrin J.G."/>
            <person name="Delaux P.M."/>
            <person name="Dal Grande F."/>
            <person name="Keller J."/>
        </authorList>
    </citation>
    <scope>NUCLEOTIDE SEQUENCE [LARGE SCALE GENOMIC DNA]</scope>
    <source>
        <strain evidence="2 3">SAG 2043</strain>
    </source>
</reference>
<organism evidence="2 3">
    <name type="scientific">[Myrmecia] bisecta</name>
    <dbReference type="NCBI Taxonomy" id="41462"/>
    <lineage>
        <taxon>Eukaryota</taxon>
        <taxon>Viridiplantae</taxon>
        <taxon>Chlorophyta</taxon>
        <taxon>core chlorophytes</taxon>
        <taxon>Trebouxiophyceae</taxon>
        <taxon>Trebouxiales</taxon>
        <taxon>Trebouxiaceae</taxon>
        <taxon>Myrmecia</taxon>
    </lineage>
</organism>
<proteinExistence type="predicted"/>
<feature type="compositionally biased region" description="Acidic residues" evidence="1">
    <location>
        <begin position="21"/>
        <end position="31"/>
    </location>
</feature>
<feature type="region of interest" description="Disordered" evidence="1">
    <location>
        <begin position="1"/>
        <end position="84"/>
    </location>
</feature>
<evidence type="ECO:0000313" key="3">
    <source>
        <dbReference type="Proteomes" id="UP001489004"/>
    </source>
</evidence>
<sequence>MASRTGKPIVERDKRARENEVAEDDDAEFAENVDKYNAPQVTVSQEGVEVPIPPSQRMGGASAGRTGRSRKGAPIATCDKKEREDQVAMQIYGKPFDELEPSQRIRVGSTVGGERTPEGCYTTTMRALETDPEYGSHQGMVHGAAAATGKPSSQPAGPTKYGAPAQMAEPGHGYTTGRA</sequence>
<name>A0AAW1QT77_9CHLO</name>